<feature type="region of interest" description="Disordered" evidence="6">
    <location>
        <begin position="1"/>
        <end position="26"/>
    </location>
</feature>
<keyword evidence="4" id="KW-0560">Oxidoreductase</keyword>
<keyword evidence="5" id="KW-0408">Iron</keyword>
<dbReference type="GO" id="GO:0005737">
    <property type="term" value="C:cytoplasm"/>
    <property type="evidence" value="ECO:0007669"/>
    <property type="project" value="TreeGrafter"/>
</dbReference>
<keyword evidence="2" id="KW-0479">Metal-binding</keyword>
<dbReference type="InterPro" id="IPR042098">
    <property type="entry name" value="TauD-like_sf"/>
</dbReference>
<dbReference type="Proteomes" id="UP000886523">
    <property type="component" value="Unassembled WGS sequence"/>
</dbReference>
<dbReference type="InterPro" id="IPR051323">
    <property type="entry name" value="AtsK-like"/>
</dbReference>
<dbReference type="FunFam" id="3.60.130.10:FF:000003">
    <property type="entry name" value="Alpha-ketoglutarate-dependent taurine dioxygenase"/>
    <property type="match status" value="1"/>
</dbReference>
<dbReference type="PANTHER" id="PTHR30468:SF31">
    <property type="entry name" value="ALPHA-KETOGLUTARATE-DEPENDENT SULFONATE DIOXYGENASE-RELATED"/>
    <property type="match status" value="1"/>
</dbReference>
<evidence type="ECO:0000313" key="8">
    <source>
        <dbReference type="EMBL" id="KAF9510225.1"/>
    </source>
</evidence>
<comment type="caution">
    <text evidence="8">The sequence shown here is derived from an EMBL/GenBank/DDBJ whole genome shotgun (WGS) entry which is preliminary data.</text>
</comment>
<evidence type="ECO:0000313" key="9">
    <source>
        <dbReference type="Proteomes" id="UP000886523"/>
    </source>
</evidence>
<dbReference type="SUPFAM" id="SSF51197">
    <property type="entry name" value="Clavaminate synthase-like"/>
    <property type="match status" value="1"/>
</dbReference>
<feature type="domain" description="TauD/TfdA-like" evidence="7">
    <location>
        <begin position="82"/>
        <end position="326"/>
    </location>
</feature>
<dbReference type="PANTHER" id="PTHR30468">
    <property type="entry name" value="ALPHA-KETOGLUTARATE-DEPENDENT SULFONATE DIOXYGENASE"/>
    <property type="match status" value="1"/>
</dbReference>
<evidence type="ECO:0000256" key="3">
    <source>
        <dbReference type="ARBA" id="ARBA00022964"/>
    </source>
</evidence>
<dbReference type="AlphaFoldDB" id="A0A9P6ARP3"/>
<keyword evidence="3" id="KW-0223">Dioxygenase</keyword>
<dbReference type="OrthoDB" id="10257314at2759"/>
<dbReference type="Gene3D" id="3.60.130.10">
    <property type="entry name" value="Clavaminate synthase-like"/>
    <property type="match status" value="1"/>
</dbReference>
<evidence type="ECO:0000259" key="7">
    <source>
        <dbReference type="Pfam" id="PF02668"/>
    </source>
</evidence>
<dbReference type="GO" id="GO:0046872">
    <property type="term" value="F:metal ion binding"/>
    <property type="evidence" value="ECO:0007669"/>
    <property type="project" value="UniProtKB-KW"/>
</dbReference>
<evidence type="ECO:0000256" key="4">
    <source>
        <dbReference type="ARBA" id="ARBA00023002"/>
    </source>
</evidence>
<sequence length="400" mass="44613">MAPTAQSKHGNQIAKPNGTNASFNPFYSPPPAVDFTEDYEYNKYKPTFPKVDWEPLTEFEVSDRGLRADPAKKALLSAATKVDHITPAIGTRLQGLDLRQLSDTQKDELALLVAERSVVVFEDQAISIHEQLELARSFGPLHKHATTAVPAEPGLEEVHVVYSDGSRPPDTTAYSQLELFHSDVTYEIQPPGTTSLKLISSPSVGGDTLWSSGYALYSSLSPFFQKYLESLSALHSAAEQAQGSRAAGTHVRREEIETIHPVVRVHPVTGWKSVFVNPGFTRKIVGVPKAESDAVLTFLFRQISENAEFQVRVRWSKNQVVFWDNRVKIVALTLCYIRFFPRKRHALRATPQAEKPLSVQEIAKDRQKEIWKSLGYDPDKQARGGTEASNDLVKAKVYND</sequence>
<dbReference type="EMBL" id="MU129020">
    <property type="protein sequence ID" value="KAF9510225.1"/>
    <property type="molecule type" value="Genomic_DNA"/>
</dbReference>
<dbReference type="Pfam" id="PF02668">
    <property type="entry name" value="TauD"/>
    <property type="match status" value="1"/>
</dbReference>
<proteinExistence type="inferred from homology"/>
<organism evidence="8 9">
    <name type="scientific">Hydnum rufescens UP504</name>
    <dbReference type="NCBI Taxonomy" id="1448309"/>
    <lineage>
        <taxon>Eukaryota</taxon>
        <taxon>Fungi</taxon>
        <taxon>Dikarya</taxon>
        <taxon>Basidiomycota</taxon>
        <taxon>Agaricomycotina</taxon>
        <taxon>Agaricomycetes</taxon>
        <taxon>Cantharellales</taxon>
        <taxon>Hydnaceae</taxon>
        <taxon>Hydnum</taxon>
    </lineage>
</organism>
<accession>A0A9P6ARP3</accession>
<evidence type="ECO:0000256" key="6">
    <source>
        <dbReference type="SAM" id="MobiDB-lite"/>
    </source>
</evidence>
<dbReference type="GO" id="GO:0016706">
    <property type="term" value="F:2-oxoglutarate-dependent dioxygenase activity"/>
    <property type="evidence" value="ECO:0007669"/>
    <property type="project" value="TreeGrafter"/>
</dbReference>
<protein>
    <recommendedName>
        <fullName evidence="7">TauD/TfdA-like domain-containing protein</fullName>
    </recommendedName>
</protein>
<evidence type="ECO:0000256" key="2">
    <source>
        <dbReference type="ARBA" id="ARBA00022723"/>
    </source>
</evidence>
<dbReference type="InterPro" id="IPR003819">
    <property type="entry name" value="TauD/TfdA-like"/>
</dbReference>
<name>A0A9P6ARP3_9AGAM</name>
<feature type="compositionally biased region" description="Polar residues" evidence="6">
    <location>
        <begin position="1"/>
        <end position="10"/>
    </location>
</feature>
<keyword evidence="9" id="KW-1185">Reference proteome</keyword>
<reference evidence="8" key="1">
    <citation type="journal article" date="2020" name="Nat. Commun.">
        <title>Large-scale genome sequencing of mycorrhizal fungi provides insights into the early evolution of symbiotic traits.</title>
        <authorList>
            <person name="Miyauchi S."/>
            <person name="Kiss E."/>
            <person name="Kuo A."/>
            <person name="Drula E."/>
            <person name="Kohler A."/>
            <person name="Sanchez-Garcia M."/>
            <person name="Morin E."/>
            <person name="Andreopoulos B."/>
            <person name="Barry K.W."/>
            <person name="Bonito G."/>
            <person name="Buee M."/>
            <person name="Carver A."/>
            <person name="Chen C."/>
            <person name="Cichocki N."/>
            <person name="Clum A."/>
            <person name="Culley D."/>
            <person name="Crous P.W."/>
            <person name="Fauchery L."/>
            <person name="Girlanda M."/>
            <person name="Hayes R.D."/>
            <person name="Keri Z."/>
            <person name="LaButti K."/>
            <person name="Lipzen A."/>
            <person name="Lombard V."/>
            <person name="Magnuson J."/>
            <person name="Maillard F."/>
            <person name="Murat C."/>
            <person name="Nolan M."/>
            <person name="Ohm R.A."/>
            <person name="Pangilinan J."/>
            <person name="Pereira M.F."/>
            <person name="Perotto S."/>
            <person name="Peter M."/>
            <person name="Pfister S."/>
            <person name="Riley R."/>
            <person name="Sitrit Y."/>
            <person name="Stielow J.B."/>
            <person name="Szollosi G."/>
            <person name="Zifcakova L."/>
            <person name="Stursova M."/>
            <person name="Spatafora J.W."/>
            <person name="Tedersoo L."/>
            <person name="Vaario L.M."/>
            <person name="Yamada A."/>
            <person name="Yan M."/>
            <person name="Wang P."/>
            <person name="Xu J."/>
            <person name="Bruns T."/>
            <person name="Baldrian P."/>
            <person name="Vilgalys R."/>
            <person name="Dunand C."/>
            <person name="Henrissat B."/>
            <person name="Grigoriev I.V."/>
            <person name="Hibbett D."/>
            <person name="Nagy L.G."/>
            <person name="Martin F.M."/>
        </authorList>
    </citation>
    <scope>NUCLEOTIDE SEQUENCE</scope>
    <source>
        <strain evidence="8">UP504</strain>
    </source>
</reference>
<gene>
    <name evidence="8" type="ORF">BS47DRAFT_1377466</name>
</gene>
<evidence type="ECO:0000256" key="5">
    <source>
        <dbReference type="ARBA" id="ARBA00023004"/>
    </source>
</evidence>
<comment type="similarity">
    <text evidence="1">Belongs to the TfdA dioxygenase family.</text>
</comment>
<evidence type="ECO:0000256" key="1">
    <source>
        <dbReference type="ARBA" id="ARBA00005896"/>
    </source>
</evidence>